<dbReference type="AlphaFoldDB" id="A0A3M2SEK4"/>
<name>A0A3M2SEK4_9HYPO</name>
<organism evidence="2 3">
    <name type="scientific">Fusarium kuroshium</name>
    <dbReference type="NCBI Taxonomy" id="2010991"/>
    <lineage>
        <taxon>Eukaryota</taxon>
        <taxon>Fungi</taxon>
        <taxon>Dikarya</taxon>
        <taxon>Ascomycota</taxon>
        <taxon>Pezizomycotina</taxon>
        <taxon>Sordariomycetes</taxon>
        <taxon>Hypocreomycetidae</taxon>
        <taxon>Hypocreales</taxon>
        <taxon>Nectriaceae</taxon>
        <taxon>Fusarium</taxon>
        <taxon>Fusarium solani species complex</taxon>
    </lineage>
</organism>
<feature type="domain" description="ABM" evidence="1">
    <location>
        <begin position="30"/>
        <end position="82"/>
    </location>
</feature>
<comment type="caution">
    <text evidence="2">The sequence shown here is derived from an EMBL/GenBank/DDBJ whole genome shotgun (WGS) entry which is preliminary data.</text>
</comment>
<dbReference type="Gene3D" id="3.30.70.100">
    <property type="match status" value="1"/>
</dbReference>
<keyword evidence="3" id="KW-1185">Reference proteome</keyword>
<dbReference type="EMBL" id="NKUJ01000061">
    <property type="protein sequence ID" value="RMJ15645.1"/>
    <property type="molecule type" value="Genomic_DNA"/>
</dbReference>
<gene>
    <name evidence="2" type="ORF">CDV36_004693</name>
</gene>
<dbReference type="InterPro" id="IPR007138">
    <property type="entry name" value="ABM_dom"/>
</dbReference>
<protein>
    <recommendedName>
        <fullName evidence="1">ABM domain-containing protein</fullName>
    </recommendedName>
</protein>
<dbReference type="STRING" id="2010991.A0A3M2SEK4"/>
<dbReference type="SUPFAM" id="SSF54909">
    <property type="entry name" value="Dimeric alpha+beta barrel"/>
    <property type="match status" value="1"/>
</dbReference>
<proteinExistence type="predicted"/>
<dbReference type="InterPro" id="IPR011008">
    <property type="entry name" value="Dimeric_a/b-barrel"/>
</dbReference>
<evidence type="ECO:0000313" key="2">
    <source>
        <dbReference type="EMBL" id="RMJ15645.1"/>
    </source>
</evidence>
<dbReference type="Pfam" id="PF03992">
    <property type="entry name" value="ABM"/>
    <property type="match status" value="1"/>
</dbReference>
<dbReference type="OrthoDB" id="3830579at2759"/>
<evidence type="ECO:0000259" key="1">
    <source>
        <dbReference type="Pfam" id="PF03992"/>
    </source>
</evidence>
<evidence type="ECO:0000313" key="3">
    <source>
        <dbReference type="Proteomes" id="UP000277212"/>
    </source>
</evidence>
<reference evidence="2 3" key="1">
    <citation type="submission" date="2017-06" db="EMBL/GenBank/DDBJ databases">
        <title>Comparative genomic analysis of Ambrosia Fusariam Clade fungi.</title>
        <authorList>
            <person name="Stajich J.E."/>
            <person name="Carrillo J."/>
            <person name="Kijimoto T."/>
            <person name="Eskalen A."/>
            <person name="O'Donnell K."/>
            <person name="Kasson M."/>
        </authorList>
    </citation>
    <scope>NUCLEOTIDE SEQUENCE [LARGE SCALE GENOMIC DNA]</scope>
    <source>
        <strain evidence="2">UCR3666</strain>
    </source>
</reference>
<sequence length="222" mass="23826">MARPTTEFAVLSLVPEANLVDPNSKGSRIWRDCLKTLSSFEGFQSSLYSVDERNTDTMVEIVDWESMEAHQAATESPQYGPFLEQVGTIMAGPPNLKHAVLNVYGADGELRLSPPVTAFRDTPTVIQKFYFPSSVDTSAVDTAALALVHSVKSLKGFKGAATGWLLEEVEHHALGGSSGKGFVLVTGWESSDLAGEFSTSLIANHELQIAGAKADEGFVASF</sequence>
<dbReference type="Proteomes" id="UP000277212">
    <property type="component" value="Unassembled WGS sequence"/>
</dbReference>
<accession>A0A3M2SEK4</accession>